<dbReference type="InterPro" id="IPR036940">
    <property type="entry name" value="PI3/4_kinase_cat_sf"/>
</dbReference>
<dbReference type="GO" id="GO:0005634">
    <property type="term" value="C:nucleus"/>
    <property type="evidence" value="ECO:0007669"/>
    <property type="project" value="UniProtKB-SubCell"/>
</dbReference>
<evidence type="ECO:0000259" key="12">
    <source>
        <dbReference type="PROSITE" id="PS50290"/>
    </source>
</evidence>
<evidence type="ECO:0000256" key="5">
    <source>
        <dbReference type="ARBA" id="ARBA00022741"/>
    </source>
</evidence>
<dbReference type="Pfam" id="PF02260">
    <property type="entry name" value="FATC"/>
    <property type="match status" value="1"/>
</dbReference>
<dbReference type="InterPro" id="IPR000403">
    <property type="entry name" value="PI3/4_kinase_cat_dom"/>
</dbReference>
<proteinExistence type="predicted"/>
<dbReference type="SMART" id="SM01343">
    <property type="entry name" value="FATC"/>
    <property type="match status" value="1"/>
</dbReference>
<dbReference type="SUPFAM" id="SSF56112">
    <property type="entry name" value="Protein kinase-like (PK-like)"/>
    <property type="match status" value="1"/>
</dbReference>
<dbReference type="InterPro" id="IPR003151">
    <property type="entry name" value="PIK-rel_kinase_FAT"/>
</dbReference>
<keyword evidence="8" id="KW-0067">ATP-binding</keyword>
<dbReference type="Pfam" id="PF00454">
    <property type="entry name" value="PI3_PI4_kinase"/>
    <property type="match status" value="1"/>
</dbReference>
<dbReference type="Pfam" id="PF25360">
    <property type="entry name" value="TPR_ATM"/>
    <property type="match status" value="1"/>
</dbReference>
<dbReference type="PANTHER" id="PTHR37079">
    <property type="entry name" value="SERINE/THREONINE-PROTEIN KINASE ATM"/>
    <property type="match status" value="1"/>
</dbReference>
<keyword evidence="3" id="KW-0723">Serine/threonine-protein kinase</keyword>
<reference evidence="15 16" key="1">
    <citation type="journal article" date="2024" name="Nat. Commun.">
        <title>Phylogenomics reveals the evolutionary origins of lichenization in chlorophyte algae.</title>
        <authorList>
            <person name="Puginier C."/>
            <person name="Libourel C."/>
            <person name="Otte J."/>
            <person name="Skaloud P."/>
            <person name="Haon M."/>
            <person name="Grisel S."/>
            <person name="Petersen M."/>
            <person name="Berrin J.G."/>
            <person name="Delaux P.M."/>
            <person name="Dal Grande F."/>
            <person name="Keller J."/>
        </authorList>
    </citation>
    <scope>NUCLEOTIDE SEQUENCE [LARGE SCALE GENOMIC DNA]</scope>
    <source>
        <strain evidence="15 16">SAG 2043</strain>
    </source>
</reference>
<dbReference type="InterPro" id="IPR003152">
    <property type="entry name" value="FATC_dom"/>
</dbReference>
<keyword evidence="4" id="KW-0808">Transferase</keyword>
<dbReference type="PROSITE" id="PS51190">
    <property type="entry name" value="FATC"/>
    <property type="match status" value="1"/>
</dbReference>
<evidence type="ECO:0000256" key="4">
    <source>
        <dbReference type="ARBA" id="ARBA00022679"/>
    </source>
</evidence>
<evidence type="ECO:0000256" key="1">
    <source>
        <dbReference type="ARBA" id="ARBA00004123"/>
    </source>
</evidence>
<keyword evidence="16" id="KW-1185">Reference proteome</keyword>
<evidence type="ECO:0000256" key="7">
    <source>
        <dbReference type="ARBA" id="ARBA00022777"/>
    </source>
</evidence>
<dbReference type="PROSITE" id="PS51189">
    <property type="entry name" value="FAT"/>
    <property type="match status" value="1"/>
</dbReference>
<evidence type="ECO:0000256" key="6">
    <source>
        <dbReference type="ARBA" id="ARBA00022763"/>
    </source>
</evidence>
<dbReference type="GO" id="GO:0006281">
    <property type="term" value="P:DNA repair"/>
    <property type="evidence" value="ECO:0007669"/>
    <property type="project" value="InterPro"/>
</dbReference>
<dbReference type="InterPro" id="IPR038980">
    <property type="entry name" value="ATM_plant"/>
</dbReference>
<dbReference type="InterPro" id="IPR016024">
    <property type="entry name" value="ARM-type_fold"/>
</dbReference>
<protein>
    <recommendedName>
        <fullName evidence="2">non-specific serine/threonine protein kinase</fullName>
        <ecNumber evidence="2">2.7.11.1</ecNumber>
    </recommendedName>
</protein>
<dbReference type="Pfam" id="PF02259">
    <property type="entry name" value="FAT"/>
    <property type="match status" value="1"/>
</dbReference>
<dbReference type="InterPro" id="IPR011009">
    <property type="entry name" value="Kinase-like_dom_sf"/>
</dbReference>
<evidence type="ECO:0000259" key="14">
    <source>
        <dbReference type="PROSITE" id="PS51190"/>
    </source>
</evidence>
<evidence type="ECO:0000256" key="3">
    <source>
        <dbReference type="ARBA" id="ARBA00022527"/>
    </source>
</evidence>
<keyword evidence="7" id="KW-0418">Kinase</keyword>
<evidence type="ECO:0000313" key="15">
    <source>
        <dbReference type="EMBL" id="KAK9806879.1"/>
    </source>
</evidence>
<evidence type="ECO:0000256" key="11">
    <source>
        <dbReference type="SAM" id="MobiDB-lite"/>
    </source>
</evidence>
<keyword evidence="9" id="KW-0539">Nucleus</keyword>
<evidence type="ECO:0000313" key="16">
    <source>
        <dbReference type="Proteomes" id="UP001489004"/>
    </source>
</evidence>
<evidence type="ECO:0000256" key="9">
    <source>
        <dbReference type="ARBA" id="ARBA00023242"/>
    </source>
</evidence>
<dbReference type="PROSITE" id="PS00915">
    <property type="entry name" value="PI3_4_KINASE_1"/>
    <property type="match status" value="1"/>
</dbReference>
<dbReference type="GO" id="GO:0005524">
    <property type="term" value="F:ATP binding"/>
    <property type="evidence" value="ECO:0007669"/>
    <property type="project" value="UniProtKB-KW"/>
</dbReference>
<dbReference type="PROSITE" id="PS50290">
    <property type="entry name" value="PI3_4_KINASE_3"/>
    <property type="match status" value="1"/>
</dbReference>
<name>A0AAW1PG93_9CHLO</name>
<keyword evidence="6" id="KW-0227">DNA damage</keyword>
<gene>
    <name evidence="15" type="ORF">WJX72_005975</name>
</gene>
<feature type="domain" description="FATC" evidence="14">
    <location>
        <begin position="2639"/>
        <end position="2671"/>
    </location>
</feature>
<evidence type="ECO:0000256" key="8">
    <source>
        <dbReference type="ARBA" id="ARBA00022840"/>
    </source>
</evidence>
<dbReference type="SUPFAM" id="SSF48371">
    <property type="entry name" value="ARM repeat"/>
    <property type="match status" value="1"/>
</dbReference>
<dbReference type="EC" id="2.7.11.1" evidence="2"/>
<evidence type="ECO:0000256" key="10">
    <source>
        <dbReference type="ARBA" id="ARBA00047899"/>
    </source>
</evidence>
<comment type="catalytic activity">
    <reaction evidence="10">
        <text>L-threonyl-[protein] + ATP = O-phospho-L-threonyl-[protein] + ADP + H(+)</text>
        <dbReference type="Rhea" id="RHEA:46608"/>
        <dbReference type="Rhea" id="RHEA-COMP:11060"/>
        <dbReference type="Rhea" id="RHEA-COMP:11605"/>
        <dbReference type="ChEBI" id="CHEBI:15378"/>
        <dbReference type="ChEBI" id="CHEBI:30013"/>
        <dbReference type="ChEBI" id="CHEBI:30616"/>
        <dbReference type="ChEBI" id="CHEBI:61977"/>
        <dbReference type="ChEBI" id="CHEBI:456216"/>
        <dbReference type="EC" id="2.7.11.1"/>
    </reaction>
</comment>
<dbReference type="PROSITE" id="PS00916">
    <property type="entry name" value="PI3_4_KINASE_2"/>
    <property type="match status" value="1"/>
</dbReference>
<comment type="subcellular location">
    <subcellularLocation>
        <location evidence="1">Nucleus</location>
    </subcellularLocation>
</comment>
<dbReference type="InterPro" id="IPR018936">
    <property type="entry name" value="PI3/4_kinase_CS"/>
</dbReference>
<dbReference type="PANTHER" id="PTHR37079:SF4">
    <property type="entry name" value="SERINE_THREONINE-PROTEIN KINASE ATM"/>
    <property type="match status" value="1"/>
</dbReference>
<keyword evidence="5" id="KW-0547">Nucleotide-binding</keyword>
<dbReference type="Proteomes" id="UP001489004">
    <property type="component" value="Unassembled WGS sequence"/>
</dbReference>
<dbReference type="InterPro" id="IPR044107">
    <property type="entry name" value="PIKKc_ATM"/>
</dbReference>
<dbReference type="GO" id="GO:0004674">
    <property type="term" value="F:protein serine/threonine kinase activity"/>
    <property type="evidence" value="ECO:0007669"/>
    <property type="project" value="UniProtKB-KW"/>
</dbReference>
<evidence type="ECO:0000259" key="13">
    <source>
        <dbReference type="PROSITE" id="PS51189"/>
    </source>
</evidence>
<feature type="domain" description="PI3K/PI4K catalytic" evidence="12">
    <location>
        <begin position="2299"/>
        <end position="2612"/>
    </location>
</feature>
<dbReference type="CDD" id="cd05171">
    <property type="entry name" value="PIKKc_ATM"/>
    <property type="match status" value="1"/>
</dbReference>
<sequence>MAGLSTRQTEVSAAVVRELNDLQSGLLSEKATTRKDAVKKLSAALDSQDVLQALDLQTLRLRAKGKVAVASWPGLVTVLISCVQKELASAKTRGPDAGLARTFRKYVQSAEDDRRSGHKSLLLRRAGKLFSHVKETLERTSLASPFGTEYSTMLRNHLLAYTPYCQSATSTVFQELLHLFMTKLEAQALNRSEETFRAASSLQLLVQRFPADMEPDFQQDMLLFFRHMFPQLHSLREDSRLSLSLLTALNSFLLTNGLDVSSKAGTLHDALHPYVVRAWRHAREPKLKEGLLTYLRLQLRLQALQGLPGVTELRDVLEQDLLMPAFSWGEARKGGLLQLGKQQQALLSVLASLHFYGAQQVASTMADLDEDVLPTKRARRSSPLAGLLEQALEAPASSGTALPDWKIVGEALEQMVSLAAPCAVVHQETMLALAVLAERRLAKSSQRTNRLWALPALVQHGISEPVLQLLAAVLPSESSGGTQEAGMRHNVLELVLSSGLPDLAPGLASKTVLALLNIPDTAQPLDQPGVRWWPEDAEAAALQAQLRHLTRGREYAAMRVPPDPVQTSGGLEEGGGQASLAAMIRLRETAAARLADLVRDGLDACHGENTARLPQLLCVTSIGFRCAANIQAAVQHLHASIDDAWAPEGVLAGVLLEAVGRVSQLVAASCRSQVGLSALHLDLLQQLAEALASYTAVSQDHRLAMLVSKWAGELEHAFLEAARLSASSLNAVQQAQGNDAAGPQQMFDDDLDVQAPVASSSGRPAAGVATAAAHASQLRQQSVQLLRCLGSCSGALSTAVAALDAQTGLLARRRFHNPTLLLVLGEVERLAQQLRLLGPAGLRAHQDGFEGLIAVVEASMGLISTVDSRSDSERRSQWQVRVGLARALVALFDLDMQPFLEDPAFRDDCTARVVHLLQDVSYFARREVGEIIPCLYTKWTNVQGQFDEFVQRLSLRNLQNTGQDLSNEHMETGVLMLGESAAACQEVEGRALYLLCSHAACAPSQHACVEAVLEALARRLNYPSRHAYVAYHLTGFIYMWFSNAHTLDQLLDIQALVALDGGAAYGSPTSFFSQAYLRVLVPVMLLDQRADDLQKLSELRGETVSQLLRRVVDSIFGTVLPYVTTGNSEDKKMATSVLQKGIMDKHLPAAQRDAAFAANIVGVLGQMLLLASSQEAPAKPYFPLATIVKSICNVPGRQDAAANVEIIWNKVLCGDGVARLLLLVHEALQRARHPRHQSQALAALQALLLLLGPRVRAAATATYATHILLQLMRSRELQELCCQLLGDIVDQLVKEPDARATLGALLPALVSAAAEGVEAQEATAGHDAGHPCVKLILRLTTQAPAGLQPFLRQVDTLPAVPALAAARELLDSSSAPGPSPPARLQQVAPADQMCPTLHFCMHMAKRKAAFAELLLPYILADLAANDCNGSLGALISQQVSCHLLASSPPAPLQALRLLLSCLNSLRSCRLDAALGLARHSLHRLERPLKAGRGTHASQNGNAPGESPAFWPKAYWLDVDYLAVAAAALRCSACFTALLYAEHWCEEEHGRLALGEERTLNEASLPMADQLLLDIYGQIDEPDGIYALARSHVIASQLRLYQHEGAWSKVLAGYDMLLRQASARAPPAPRASQRAPAQPQQAAQAGLVAALQQLGCSHLLQAYVTSASTAAGPGSSALAEVQAESAWRLGQWDGAAEVPAAPVEPTLASNAICAGLKALEDGDRELCQSVLFGGRAQIVRALAASSTESAKAINPACVRLQLLEGLREAWALRWPARPLTLTPTTPTPPADGDWQAKVPSRHELQAVEDAWQARQAAAGGRYELLEPLLSMRRVVMAALQAEEGQVASLLQLARAARKAGQLAHSMAAIHQLRTLRQAAPAQAGVGGEEWQVEEAKLLWAGGQAAMAVRMAKALLQLIDSEQPPGSSTPPRHHLHAHLLCLTAKWLAASRSESSSSILQMMMRAAGAGPGGAGAPGLACRTSFRLAHYADTLYRGIQDHKRSPEWNTSQAVIRHKKQQVILLQARLEQREVRGEVKRNAGGEVTDRESRQLMSHINQLQRPISFDEEENAVLQANEGRFLLIALANYRRCLAASNAYDNAVVFRLCQLWFALGTNAEVNKALALSFQQIPSYKFLPLVYQIASRMSAAKTGQLVESGFQGTVAALLERLAREHPYHTLYQLYALKNGNRGRDGQVTGQQGNVGGGMAHSADMDKVAAARAILDRLAADPTRGQLVDQVSQLIEAYISLAALVTAPEVTEMAFPTKLRRQLKSLALVPLPSVSLPVDPAATYTDFAHFNGFGDKIQFVGGINRPKLVVCLDNLGGRHRQLVKSGNDDMRQDAVMQQFFGLINNVLQDCTATRKRKLHIVTYKVVPFSPASGLLEWVEETMPLSEYLTGADRVTGAHKRYGKPDDINFVQCFQSMQKAQRSMLPPCFDEVCRRFTPCLHHFFLEFFREPATWFERRLAYTRSVAVNSMAGYIIGLGDRHAHNILIDKSSASVVHIDLGVAFEQGRFLNTPELVPFRLTRDVVDGMGATGVEGVMRRCCEETLRVLRANKESLLTIIEVFIHDPLYKWALTPMGAQQRQKDSLGGEEGGGGEGLEVASSPAGEAGTTLANADAERALLRVKQKLDGLEGGEGEGRGVEGQVQQLLHDAQDPDKLCRMYVGWAAWM</sequence>
<dbReference type="EMBL" id="JALJOR010000013">
    <property type="protein sequence ID" value="KAK9806879.1"/>
    <property type="molecule type" value="Genomic_DNA"/>
</dbReference>
<dbReference type="InterPro" id="IPR057445">
    <property type="entry name" value="ATM_TPR"/>
</dbReference>
<dbReference type="Gene3D" id="3.30.1010.10">
    <property type="entry name" value="Phosphatidylinositol 3-kinase Catalytic Subunit, Chain A, domain 4"/>
    <property type="match status" value="1"/>
</dbReference>
<organism evidence="15 16">
    <name type="scientific">[Myrmecia] bisecta</name>
    <dbReference type="NCBI Taxonomy" id="41462"/>
    <lineage>
        <taxon>Eukaryota</taxon>
        <taxon>Viridiplantae</taxon>
        <taxon>Chlorophyta</taxon>
        <taxon>core chlorophytes</taxon>
        <taxon>Trebouxiophyceae</taxon>
        <taxon>Trebouxiales</taxon>
        <taxon>Trebouxiaceae</taxon>
        <taxon>Myrmecia</taxon>
    </lineage>
</organism>
<dbReference type="Gene3D" id="1.10.1070.11">
    <property type="entry name" value="Phosphatidylinositol 3-/4-kinase, catalytic domain"/>
    <property type="match status" value="1"/>
</dbReference>
<accession>A0AAW1PG93</accession>
<dbReference type="InterPro" id="IPR014009">
    <property type="entry name" value="PIK_FAT"/>
</dbReference>
<dbReference type="SMART" id="SM00146">
    <property type="entry name" value="PI3Kc"/>
    <property type="match status" value="1"/>
</dbReference>
<feature type="region of interest" description="Disordered" evidence="11">
    <location>
        <begin position="2583"/>
        <end position="2610"/>
    </location>
</feature>
<comment type="caution">
    <text evidence="15">The sequence shown here is derived from an EMBL/GenBank/DDBJ whole genome shotgun (WGS) entry which is preliminary data.</text>
</comment>
<evidence type="ECO:0000256" key="2">
    <source>
        <dbReference type="ARBA" id="ARBA00012513"/>
    </source>
</evidence>
<feature type="domain" description="FAT" evidence="13">
    <location>
        <begin position="1522"/>
        <end position="2186"/>
    </location>
</feature>